<evidence type="ECO:0000256" key="12">
    <source>
        <dbReference type="ARBA" id="ARBA00044465"/>
    </source>
</evidence>
<protein>
    <recommendedName>
        <fullName evidence="10">3'(2'),5'-bisphosphate nucleotidase 1</fullName>
        <ecNumber evidence="17">3.1.3.57</ecNumber>
        <ecNumber evidence="3">3.1.3.7</ecNumber>
    </recommendedName>
    <alternativeName>
        <fullName evidence="18">3'-phosphoadenosine 5'-phosphate phosphatase</fullName>
    </alternativeName>
    <alternativeName>
        <fullName evidence="11">Bisphosphate 3'-nucleotidase 1</fullName>
    </alternativeName>
    <alternativeName>
        <fullName evidence="19">Inositol-polyphosphate 1-phosphatase</fullName>
    </alternativeName>
</protein>
<comment type="catalytic activity">
    <reaction evidence="15">
        <text>adenosine 3',5'-bisphosphate + H2O = AMP + phosphate</text>
        <dbReference type="Rhea" id="RHEA:10040"/>
        <dbReference type="ChEBI" id="CHEBI:15377"/>
        <dbReference type="ChEBI" id="CHEBI:43474"/>
        <dbReference type="ChEBI" id="CHEBI:58343"/>
        <dbReference type="ChEBI" id="CHEBI:456215"/>
        <dbReference type="EC" id="3.1.3.7"/>
    </reaction>
    <physiologicalReaction direction="left-to-right" evidence="15">
        <dbReference type="Rhea" id="RHEA:10041"/>
    </physiologicalReaction>
</comment>
<dbReference type="Ensembl" id="ENSHBUT00000014302.1">
    <property type="protein sequence ID" value="ENSHBUP00000001127.1"/>
    <property type="gene ID" value="ENSHBUG00000002312.1"/>
</dbReference>
<dbReference type="Gene3D" id="3.30.540.10">
    <property type="entry name" value="Fructose-1,6-Bisphosphatase, subunit A, domain 1"/>
    <property type="match status" value="1"/>
</dbReference>
<dbReference type="PANTHER" id="PTHR43028:SF5">
    <property type="entry name" value="3'(2'),5'-BISPHOSPHATE NUCLEOTIDASE 1"/>
    <property type="match status" value="1"/>
</dbReference>
<dbReference type="InterPro" id="IPR000760">
    <property type="entry name" value="Inositol_monophosphatase-like"/>
</dbReference>
<comment type="catalytic activity">
    <reaction evidence="14">
        <text>1D-myo-inositol 1,4-bisphosphate + H2O = 1D-myo-inositol 4-phosphate + phosphate</text>
        <dbReference type="Rhea" id="RHEA:15553"/>
        <dbReference type="ChEBI" id="CHEBI:15377"/>
        <dbReference type="ChEBI" id="CHEBI:43474"/>
        <dbReference type="ChEBI" id="CHEBI:58282"/>
        <dbReference type="ChEBI" id="CHEBI:58469"/>
        <dbReference type="EC" id="3.1.3.57"/>
    </reaction>
    <physiologicalReaction direction="left-to-right" evidence="14">
        <dbReference type="Rhea" id="RHEA:15554"/>
    </physiologicalReaction>
</comment>
<comment type="catalytic activity">
    <reaction evidence="12">
        <text>1D-myo-inositol 1,3,4-trisphosphate + H2O = 1D-myo-inositol 3,4-bisphosphate + phosphate</text>
        <dbReference type="Rhea" id="RHEA:70319"/>
        <dbReference type="ChEBI" id="CHEBI:15377"/>
        <dbReference type="ChEBI" id="CHEBI:43474"/>
        <dbReference type="ChEBI" id="CHEBI:58414"/>
        <dbReference type="ChEBI" id="CHEBI:83241"/>
    </reaction>
    <physiologicalReaction direction="left-to-right" evidence="12">
        <dbReference type="Rhea" id="RHEA:70320"/>
    </physiologicalReaction>
</comment>
<dbReference type="EC" id="3.1.3.7" evidence="3"/>
<dbReference type="Pfam" id="PF00459">
    <property type="entry name" value="Inositol_P"/>
    <property type="match status" value="1"/>
</dbReference>
<reference evidence="21" key="1">
    <citation type="submission" date="2025-08" db="UniProtKB">
        <authorList>
            <consortium name="Ensembl"/>
        </authorList>
    </citation>
    <scope>IDENTIFICATION</scope>
</reference>
<evidence type="ECO:0000256" key="7">
    <source>
        <dbReference type="ARBA" id="ARBA00022801"/>
    </source>
</evidence>
<feature type="binding site" evidence="20">
    <location>
        <position position="119"/>
    </location>
    <ligand>
        <name>Mg(2+)</name>
        <dbReference type="ChEBI" id="CHEBI:18420"/>
        <label>1</label>
        <note>catalytic</note>
    </ligand>
</feature>
<evidence type="ECO:0000256" key="17">
    <source>
        <dbReference type="ARBA" id="ARBA00044519"/>
    </source>
</evidence>
<dbReference type="STRING" id="8153.ENSHBUP00000001127"/>
<dbReference type="GO" id="GO:0008441">
    <property type="term" value="F:3'(2'),5'-bisphosphate nucleotidase activity"/>
    <property type="evidence" value="ECO:0007669"/>
    <property type="project" value="UniProtKB-EC"/>
</dbReference>
<evidence type="ECO:0000256" key="9">
    <source>
        <dbReference type="ARBA" id="ARBA00022990"/>
    </source>
</evidence>
<evidence type="ECO:0000256" key="8">
    <source>
        <dbReference type="ARBA" id="ARBA00022842"/>
    </source>
</evidence>
<dbReference type="Proteomes" id="UP000264840">
    <property type="component" value="Unplaced"/>
</dbReference>
<proteinExistence type="inferred from homology"/>
<evidence type="ECO:0000256" key="15">
    <source>
        <dbReference type="ARBA" id="ARBA00044479"/>
    </source>
</evidence>
<comment type="catalytic activity">
    <reaction evidence="16">
        <text>3'-phosphoadenylyl sulfate + H2O = adenosine 5'-phosphosulfate + phosphate</text>
        <dbReference type="Rhea" id="RHEA:77639"/>
        <dbReference type="ChEBI" id="CHEBI:15377"/>
        <dbReference type="ChEBI" id="CHEBI:43474"/>
        <dbReference type="ChEBI" id="CHEBI:58243"/>
        <dbReference type="ChEBI" id="CHEBI:58339"/>
        <dbReference type="EC" id="3.1.3.7"/>
    </reaction>
    <physiologicalReaction direction="left-to-right" evidence="16">
        <dbReference type="Rhea" id="RHEA:77640"/>
    </physiologicalReaction>
</comment>
<keyword evidence="22" id="KW-1185">Reference proteome</keyword>
<dbReference type="GeneTree" id="ENSGT00940000157359"/>
<reference evidence="21" key="2">
    <citation type="submission" date="2025-09" db="UniProtKB">
        <authorList>
            <consortium name="Ensembl"/>
        </authorList>
    </citation>
    <scope>IDENTIFICATION</scope>
</reference>
<dbReference type="InterPro" id="IPR020583">
    <property type="entry name" value="Inositol_monoP_metal-BS"/>
</dbReference>
<evidence type="ECO:0000256" key="19">
    <source>
        <dbReference type="ARBA" id="ARBA00044554"/>
    </source>
</evidence>
<evidence type="ECO:0000256" key="18">
    <source>
        <dbReference type="ARBA" id="ARBA00044544"/>
    </source>
</evidence>
<keyword evidence="4" id="KW-0597">Phosphoprotein</keyword>
<evidence type="ECO:0000313" key="22">
    <source>
        <dbReference type="Proteomes" id="UP000264840"/>
    </source>
</evidence>
<evidence type="ECO:0000256" key="6">
    <source>
        <dbReference type="ARBA" id="ARBA00022723"/>
    </source>
</evidence>
<keyword evidence="7" id="KW-0378">Hydrolase</keyword>
<evidence type="ECO:0000256" key="14">
    <source>
        <dbReference type="ARBA" id="ARBA00044478"/>
    </source>
</evidence>
<keyword evidence="9" id="KW-0007">Acetylation</keyword>
<keyword evidence="6 20" id="KW-0479">Metal-binding</keyword>
<dbReference type="FunFam" id="3.30.540.10:FF:000011">
    <property type="entry name" value="Bisphosphate nucleotidase 1"/>
    <property type="match status" value="1"/>
</dbReference>
<feature type="binding site" evidence="20">
    <location>
        <position position="120"/>
    </location>
    <ligand>
        <name>Mg(2+)</name>
        <dbReference type="ChEBI" id="CHEBI:18420"/>
        <label>1</label>
        <note>catalytic</note>
    </ligand>
</feature>
<comment type="similarity">
    <text evidence="2">Belongs to the inositol monophosphatase superfamily.</text>
</comment>
<dbReference type="PROSITE" id="PS00629">
    <property type="entry name" value="IMP_1"/>
    <property type="match status" value="1"/>
</dbReference>
<dbReference type="FunFam" id="3.40.190.80:FF:000006">
    <property type="entry name" value="Bisphosphate nucleotidase 1"/>
    <property type="match status" value="1"/>
</dbReference>
<evidence type="ECO:0000256" key="13">
    <source>
        <dbReference type="ARBA" id="ARBA00044466"/>
    </source>
</evidence>
<evidence type="ECO:0000256" key="4">
    <source>
        <dbReference type="ARBA" id="ARBA00022553"/>
    </source>
</evidence>
<evidence type="ECO:0000256" key="3">
    <source>
        <dbReference type="ARBA" id="ARBA00012633"/>
    </source>
</evidence>
<comment type="catalytic activity">
    <reaction evidence="13">
        <text>adenosine 2',5'-bisphosphate + H2O = AMP + phosphate</text>
        <dbReference type="Rhea" id="RHEA:77643"/>
        <dbReference type="ChEBI" id="CHEBI:15377"/>
        <dbReference type="ChEBI" id="CHEBI:43474"/>
        <dbReference type="ChEBI" id="CHEBI:194156"/>
        <dbReference type="ChEBI" id="CHEBI:456215"/>
        <dbReference type="EC" id="3.1.3.7"/>
    </reaction>
    <physiologicalReaction direction="left-to-right" evidence="13">
        <dbReference type="Rhea" id="RHEA:77644"/>
    </physiologicalReaction>
</comment>
<dbReference type="EC" id="3.1.3.57" evidence="17"/>
<evidence type="ECO:0000256" key="5">
    <source>
        <dbReference type="ARBA" id="ARBA00022671"/>
    </source>
</evidence>
<evidence type="ECO:0000256" key="20">
    <source>
        <dbReference type="PIRSR" id="PIRSR600760-2"/>
    </source>
</evidence>
<dbReference type="CDD" id="cd01640">
    <property type="entry name" value="IPPase"/>
    <property type="match status" value="1"/>
</dbReference>
<name>A0A3Q2UUA4_HAPBU</name>
<accession>A0A3Q2UUA4</accession>
<evidence type="ECO:0000313" key="21">
    <source>
        <dbReference type="Ensembl" id="ENSHBUP00000001127.1"/>
    </source>
</evidence>
<keyword evidence="5" id="KW-0452">Lithium</keyword>
<evidence type="ECO:0000256" key="11">
    <source>
        <dbReference type="ARBA" id="ARBA00041815"/>
    </source>
</evidence>
<dbReference type="AlphaFoldDB" id="A0A3Q2UUA4"/>
<dbReference type="InterPro" id="IPR050725">
    <property type="entry name" value="CysQ/Inositol_MonoPase"/>
</dbReference>
<feature type="binding site" evidence="20">
    <location>
        <position position="117"/>
    </location>
    <ligand>
        <name>Mg(2+)</name>
        <dbReference type="ChEBI" id="CHEBI:18420"/>
        <label>1</label>
        <note>catalytic</note>
    </ligand>
</feature>
<dbReference type="SUPFAM" id="SSF56655">
    <property type="entry name" value="Carbohydrate phosphatase"/>
    <property type="match status" value="1"/>
</dbReference>
<comment type="cofactor">
    <cofactor evidence="1 20">
        <name>Mg(2+)</name>
        <dbReference type="ChEBI" id="CHEBI:18420"/>
    </cofactor>
</comment>
<dbReference type="Gene3D" id="3.40.190.80">
    <property type="match status" value="1"/>
</dbReference>
<dbReference type="GO" id="GO:0004441">
    <property type="term" value="F:inositol-1,4-bisphosphate 1-phosphatase activity"/>
    <property type="evidence" value="ECO:0007669"/>
    <property type="project" value="UniProtKB-EC"/>
</dbReference>
<organism evidence="21 22">
    <name type="scientific">Haplochromis burtoni</name>
    <name type="common">Burton's mouthbrooder</name>
    <name type="synonym">Chromis burtoni</name>
    <dbReference type="NCBI Taxonomy" id="8153"/>
    <lineage>
        <taxon>Eukaryota</taxon>
        <taxon>Metazoa</taxon>
        <taxon>Chordata</taxon>
        <taxon>Craniata</taxon>
        <taxon>Vertebrata</taxon>
        <taxon>Euteleostomi</taxon>
        <taxon>Actinopterygii</taxon>
        <taxon>Neopterygii</taxon>
        <taxon>Teleostei</taxon>
        <taxon>Neoteleostei</taxon>
        <taxon>Acanthomorphata</taxon>
        <taxon>Ovalentaria</taxon>
        <taxon>Cichlomorphae</taxon>
        <taxon>Cichliformes</taxon>
        <taxon>Cichlidae</taxon>
        <taxon>African cichlids</taxon>
        <taxon>Pseudocrenilabrinae</taxon>
        <taxon>Haplochromini</taxon>
        <taxon>Haplochromis</taxon>
    </lineage>
</organism>
<evidence type="ECO:0000256" key="2">
    <source>
        <dbReference type="ARBA" id="ARBA00009759"/>
    </source>
</evidence>
<dbReference type="PANTHER" id="PTHR43028">
    <property type="entry name" value="3'(2'),5'-BISPHOSPHATE NUCLEOTIDASE 1"/>
    <property type="match status" value="1"/>
</dbReference>
<dbReference type="GO" id="GO:0046872">
    <property type="term" value="F:metal ion binding"/>
    <property type="evidence" value="ECO:0007669"/>
    <property type="project" value="UniProtKB-KW"/>
</dbReference>
<keyword evidence="8 20" id="KW-0460">Magnesium</keyword>
<sequence length="329" mass="35608">MSGSPAVVMRLVASAYAVAEKAGTIVRKVLHSGELGIVEKTGANDLQTLADRLAQQSICASLSKRFPKITIIGEEDLPSEVIQEDLIETGQSEEILQRSCPPEYSQLKEEEIVVWVDPLDGTKEYTEGLLDNVTVLIGIAYGGKAIAGVINQPFYNYQLGAGTQLGRTMWGMLGLGAFGFQLQEVPGDRRIVTTTRSHSNKLVTDCVDAMEPHEVVRVGGAGNKIIQLVEGKASAYVFASPGCKKWDTCAPEAILHAVGDEVQVVAVEELADHISPKGEGDAPIIFTPALDIFVWIRPQQVAQQAWNVAHLGQQCSRVEQLPTDKCLFL</sequence>
<evidence type="ECO:0000256" key="10">
    <source>
        <dbReference type="ARBA" id="ARBA00040342"/>
    </source>
</evidence>
<feature type="binding site" evidence="20">
    <location>
        <position position="74"/>
    </location>
    <ligand>
        <name>Mg(2+)</name>
        <dbReference type="ChEBI" id="CHEBI:18420"/>
        <label>1</label>
        <note>catalytic</note>
    </ligand>
</feature>
<feature type="binding site" evidence="20">
    <location>
        <position position="247"/>
    </location>
    <ligand>
        <name>Mg(2+)</name>
        <dbReference type="ChEBI" id="CHEBI:18420"/>
        <label>1</label>
        <note>catalytic</note>
    </ligand>
</feature>
<evidence type="ECO:0000256" key="16">
    <source>
        <dbReference type="ARBA" id="ARBA00044484"/>
    </source>
</evidence>
<evidence type="ECO:0000256" key="1">
    <source>
        <dbReference type="ARBA" id="ARBA00001946"/>
    </source>
</evidence>